<reference evidence="7 8" key="1">
    <citation type="submission" date="2015-12" db="EMBL/GenBank/DDBJ databases">
        <title>Draft genome sequnece of Fervidicola ferrireducens strain Y170.</title>
        <authorList>
            <person name="Patel B.K."/>
        </authorList>
    </citation>
    <scope>NUCLEOTIDE SEQUENCE [LARGE SCALE GENOMIC DNA]</scope>
    <source>
        <strain evidence="7 8">Y170</strain>
    </source>
</reference>
<feature type="transmembrane region" description="Helical" evidence="6">
    <location>
        <begin position="215"/>
        <end position="236"/>
    </location>
</feature>
<evidence type="ECO:0000256" key="1">
    <source>
        <dbReference type="ARBA" id="ARBA00004651"/>
    </source>
</evidence>
<organism evidence="7 8">
    <name type="scientific">Fervidicola ferrireducens</name>
    <dbReference type="NCBI Taxonomy" id="520764"/>
    <lineage>
        <taxon>Bacteria</taxon>
        <taxon>Bacillati</taxon>
        <taxon>Bacillota</taxon>
        <taxon>Clostridia</taxon>
        <taxon>Thermosediminibacterales</taxon>
        <taxon>Thermosediminibacteraceae</taxon>
        <taxon>Fervidicola</taxon>
    </lineage>
</organism>
<evidence type="ECO:0000256" key="2">
    <source>
        <dbReference type="ARBA" id="ARBA00022475"/>
    </source>
</evidence>
<dbReference type="InParanoid" id="A0A140LDY3"/>
<evidence type="ECO:0000256" key="6">
    <source>
        <dbReference type="SAM" id="Phobius"/>
    </source>
</evidence>
<evidence type="ECO:0000256" key="3">
    <source>
        <dbReference type="ARBA" id="ARBA00022692"/>
    </source>
</evidence>
<dbReference type="STRING" id="520764.AN618_00960"/>
<proteinExistence type="predicted"/>
<evidence type="ECO:0008006" key="9">
    <source>
        <dbReference type="Google" id="ProtNLM"/>
    </source>
</evidence>
<dbReference type="PATRIC" id="fig|520764.3.peg.102"/>
<comment type="caution">
    <text evidence="7">The sequence shown here is derived from an EMBL/GenBank/DDBJ whole genome shotgun (WGS) entry which is preliminary data.</text>
</comment>
<feature type="transmembrane region" description="Helical" evidence="6">
    <location>
        <begin position="186"/>
        <end position="209"/>
    </location>
</feature>
<dbReference type="FunCoup" id="A0A140LDY3">
    <property type="interactions" value="177"/>
</dbReference>
<comment type="subcellular location">
    <subcellularLocation>
        <location evidence="1">Cell membrane</location>
        <topology evidence="1">Multi-pass membrane protein</topology>
    </subcellularLocation>
</comment>
<feature type="transmembrane region" description="Helical" evidence="6">
    <location>
        <begin position="248"/>
        <end position="267"/>
    </location>
</feature>
<feature type="transmembrane region" description="Helical" evidence="6">
    <location>
        <begin position="138"/>
        <end position="159"/>
    </location>
</feature>
<dbReference type="Pfam" id="PF02653">
    <property type="entry name" value="BPD_transp_2"/>
    <property type="match status" value="1"/>
</dbReference>
<evidence type="ECO:0000313" key="8">
    <source>
        <dbReference type="Proteomes" id="UP000070427"/>
    </source>
</evidence>
<dbReference type="CDD" id="cd06574">
    <property type="entry name" value="TM_PBP1_branched-chain-AA_like"/>
    <property type="match status" value="1"/>
</dbReference>
<evidence type="ECO:0000256" key="5">
    <source>
        <dbReference type="ARBA" id="ARBA00023136"/>
    </source>
</evidence>
<feature type="transmembrane region" description="Helical" evidence="6">
    <location>
        <begin position="12"/>
        <end position="30"/>
    </location>
</feature>
<keyword evidence="2" id="KW-1003">Cell membrane</keyword>
<feature type="transmembrane region" description="Helical" evidence="6">
    <location>
        <begin position="273"/>
        <end position="290"/>
    </location>
</feature>
<dbReference type="AlphaFoldDB" id="A0A140LDY3"/>
<dbReference type="Proteomes" id="UP000070427">
    <property type="component" value="Unassembled WGS sequence"/>
</dbReference>
<dbReference type="GO" id="GO:0005886">
    <property type="term" value="C:plasma membrane"/>
    <property type="evidence" value="ECO:0007669"/>
    <property type="project" value="UniProtKB-SubCell"/>
</dbReference>
<keyword evidence="5 6" id="KW-0472">Membrane</keyword>
<feature type="transmembrane region" description="Helical" evidence="6">
    <location>
        <begin position="88"/>
        <end position="107"/>
    </location>
</feature>
<keyword evidence="4 6" id="KW-1133">Transmembrane helix</keyword>
<gene>
    <name evidence="7" type="ORF">AN618_00960</name>
</gene>
<keyword evidence="8" id="KW-1185">Reference proteome</keyword>
<evidence type="ECO:0000256" key="4">
    <source>
        <dbReference type="ARBA" id="ARBA00022989"/>
    </source>
</evidence>
<protein>
    <recommendedName>
        <fullName evidence="9">ABC transporter permease</fullName>
    </recommendedName>
</protein>
<dbReference type="PANTHER" id="PTHR32196">
    <property type="entry name" value="ABC TRANSPORTER PERMEASE PROTEIN YPHD-RELATED-RELATED"/>
    <property type="match status" value="1"/>
</dbReference>
<name>A0A140LDY3_9FIRM</name>
<dbReference type="EMBL" id="LOED01000001">
    <property type="protein sequence ID" value="KXG78758.1"/>
    <property type="molecule type" value="Genomic_DNA"/>
</dbReference>
<dbReference type="InterPro" id="IPR001851">
    <property type="entry name" value="ABC_transp_permease"/>
</dbReference>
<evidence type="ECO:0000313" key="7">
    <source>
        <dbReference type="EMBL" id="KXG78758.1"/>
    </source>
</evidence>
<dbReference type="OrthoDB" id="9778389at2"/>
<accession>A0A140LDY3</accession>
<sequence length="304" mass="32192">MWQNMLLKSVEQGLVFGIMALGVYITLKILNFADLTVDGSFPLGAAVAASLIISGHSPFTATAAAILAGALAGLITGILNTGAKISELLSGILTMTSLYSINLRIMGRPNIPLLNEPTIFTSLQEFVKVQFPVFPLEYIYLVTFLLFAGAIELMLVLFLKTQLGLSLRATGDNPQMIRSQGVNTNVTKIIGLCISNALIALSGAIVAQYQGFADVGMGIGTIIAGLASVIIGDALLGERSILTSTLGVILGSILYRFSISLVLSFRLAQASDLKLLTAVVVVIALTIPRFKNFMRGSIIPSERG</sequence>
<dbReference type="PANTHER" id="PTHR32196:SF69">
    <property type="entry name" value="BRANCHED-CHAIN AMINO ACID TRANSPORT SYSTEM, PERMEASE PROTEIN"/>
    <property type="match status" value="1"/>
</dbReference>
<dbReference type="GO" id="GO:0022857">
    <property type="term" value="F:transmembrane transporter activity"/>
    <property type="evidence" value="ECO:0007669"/>
    <property type="project" value="InterPro"/>
</dbReference>
<feature type="transmembrane region" description="Helical" evidence="6">
    <location>
        <begin position="59"/>
        <end position="81"/>
    </location>
</feature>
<dbReference type="RefSeq" id="WP_066350724.1">
    <property type="nucleotide sequence ID" value="NZ_LOED01000001.1"/>
</dbReference>
<keyword evidence="3 6" id="KW-0812">Transmembrane</keyword>